<accession>A0AAN9JXW9</accession>
<organism evidence="1 2">
    <name type="scientific">Canavalia gladiata</name>
    <name type="common">Sword bean</name>
    <name type="synonym">Dolichos gladiatus</name>
    <dbReference type="NCBI Taxonomy" id="3824"/>
    <lineage>
        <taxon>Eukaryota</taxon>
        <taxon>Viridiplantae</taxon>
        <taxon>Streptophyta</taxon>
        <taxon>Embryophyta</taxon>
        <taxon>Tracheophyta</taxon>
        <taxon>Spermatophyta</taxon>
        <taxon>Magnoliopsida</taxon>
        <taxon>eudicotyledons</taxon>
        <taxon>Gunneridae</taxon>
        <taxon>Pentapetalae</taxon>
        <taxon>rosids</taxon>
        <taxon>fabids</taxon>
        <taxon>Fabales</taxon>
        <taxon>Fabaceae</taxon>
        <taxon>Papilionoideae</taxon>
        <taxon>50 kb inversion clade</taxon>
        <taxon>NPAAA clade</taxon>
        <taxon>indigoferoid/millettioid clade</taxon>
        <taxon>Phaseoleae</taxon>
        <taxon>Canavalia</taxon>
    </lineage>
</organism>
<dbReference type="Proteomes" id="UP001367508">
    <property type="component" value="Unassembled WGS sequence"/>
</dbReference>
<name>A0AAN9JXW9_CANGL</name>
<dbReference type="AlphaFoldDB" id="A0AAN9JXW9"/>
<evidence type="ECO:0000313" key="1">
    <source>
        <dbReference type="EMBL" id="KAK7306344.1"/>
    </source>
</evidence>
<dbReference type="EMBL" id="JAYMYQ010000011">
    <property type="protein sequence ID" value="KAK7306344.1"/>
    <property type="molecule type" value="Genomic_DNA"/>
</dbReference>
<reference evidence="1 2" key="1">
    <citation type="submission" date="2024-01" db="EMBL/GenBank/DDBJ databases">
        <title>The genomes of 5 underutilized Papilionoideae crops provide insights into root nodulation and disease resistanc.</title>
        <authorList>
            <person name="Jiang F."/>
        </authorList>
    </citation>
    <scope>NUCLEOTIDE SEQUENCE [LARGE SCALE GENOMIC DNA]</scope>
    <source>
        <strain evidence="1">LVBAO_FW01</strain>
        <tissue evidence="1">Leaves</tissue>
    </source>
</reference>
<evidence type="ECO:0000313" key="2">
    <source>
        <dbReference type="Proteomes" id="UP001367508"/>
    </source>
</evidence>
<proteinExistence type="predicted"/>
<protein>
    <submittedName>
        <fullName evidence="1">Uncharacterized protein</fullName>
    </submittedName>
</protein>
<keyword evidence="2" id="KW-1185">Reference proteome</keyword>
<comment type="caution">
    <text evidence="1">The sequence shown here is derived from an EMBL/GenBank/DDBJ whole genome shotgun (WGS) entry which is preliminary data.</text>
</comment>
<sequence>MIWGRIVGNYGTCKDLLEIIGIWGRIGNYWNMQGLVGNYWNMGAELVALGTWRAHGEEEVFCDKIAMCSMGDSNPGTASDVAKHVGVLIPGFSDASHNTHTQALIPGFHQDLHEPLVCERHRLARLK</sequence>
<gene>
    <name evidence="1" type="ORF">VNO77_44277</name>
</gene>